<evidence type="ECO:0000256" key="2">
    <source>
        <dbReference type="ARBA" id="ARBA00022490"/>
    </source>
</evidence>
<dbReference type="GO" id="GO:0003953">
    <property type="term" value="F:NAD+ nucleosidase activity"/>
    <property type="evidence" value="ECO:0007669"/>
    <property type="project" value="InterPro"/>
</dbReference>
<dbReference type="InterPro" id="IPR016024">
    <property type="entry name" value="ARM-type_fold"/>
</dbReference>
<name>A0A2S2PG05_SCHGA</name>
<accession>A0A2S2PG05</accession>
<dbReference type="Pfam" id="PF00514">
    <property type="entry name" value="Arm"/>
    <property type="match status" value="1"/>
</dbReference>
<gene>
    <name evidence="9" type="primary">Ect4_0</name>
    <name evidence="9" type="ORF">g.33361</name>
</gene>
<dbReference type="Gene3D" id="1.25.10.10">
    <property type="entry name" value="Leucine-rich Repeat Variant"/>
    <property type="match status" value="1"/>
</dbReference>
<keyword evidence="7" id="KW-0520">NAD</keyword>
<dbReference type="SUPFAM" id="SSF48371">
    <property type="entry name" value="ARM repeat"/>
    <property type="match status" value="1"/>
</dbReference>
<dbReference type="PROSITE" id="PS50105">
    <property type="entry name" value="SAM_DOMAIN"/>
    <property type="match status" value="1"/>
</dbReference>
<evidence type="ECO:0000256" key="1">
    <source>
        <dbReference type="ARBA" id="ARBA00004496"/>
    </source>
</evidence>
<dbReference type="Gene3D" id="1.10.150.50">
    <property type="entry name" value="Transcription Factor, Ets-1"/>
    <property type="match status" value="2"/>
</dbReference>
<dbReference type="GO" id="GO:0045087">
    <property type="term" value="P:innate immune response"/>
    <property type="evidence" value="ECO:0007669"/>
    <property type="project" value="UniProtKB-KW"/>
</dbReference>
<proteinExistence type="predicted"/>
<evidence type="ECO:0000256" key="4">
    <source>
        <dbReference type="ARBA" id="ARBA00022737"/>
    </source>
</evidence>
<dbReference type="SUPFAM" id="SSF47769">
    <property type="entry name" value="SAM/Pointed domain"/>
    <property type="match status" value="2"/>
</dbReference>
<comment type="subcellular location">
    <subcellularLocation>
        <location evidence="1">Cytoplasm</location>
    </subcellularLocation>
</comment>
<dbReference type="GO" id="GO:0035591">
    <property type="term" value="F:signaling adaptor activity"/>
    <property type="evidence" value="ECO:0007669"/>
    <property type="project" value="InterPro"/>
</dbReference>
<protein>
    <submittedName>
        <fullName evidence="9">Sterile alpha and TIR motif-containing protein 1</fullName>
    </submittedName>
</protein>
<dbReference type="GO" id="GO:0034128">
    <property type="term" value="P:negative regulation of MyD88-independent toll-like receptor signaling pathway"/>
    <property type="evidence" value="ECO:0007669"/>
    <property type="project" value="InterPro"/>
</dbReference>
<evidence type="ECO:0000256" key="7">
    <source>
        <dbReference type="ARBA" id="ARBA00023027"/>
    </source>
</evidence>
<dbReference type="GO" id="GO:0005737">
    <property type="term" value="C:cytoplasm"/>
    <property type="evidence" value="ECO:0007669"/>
    <property type="project" value="UniProtKB-SubCell"/>
</dbReference>
<keyword evidence="4" id="KW-0677">Repeat</keyword>
<keyword evidence="2" id="KW-0963">Cytoplasm</keyword>
<keyword evidence="5" id="KW-0378">Hydrolase</keyword>
<dbReference type="InterPro" id="IPR013761">
    <property type="entry name" value="SAM/pointed_sf"/>
</dbReference>
<evidence type="ECO:0000256" key="5">
    <source>
        <dbReference type="ARBA" id="ARBA00022801"/>
    </source>
</evidence>
<dbReference type="GO" id="GO:0048678">
    <property type="term" value="P:response to axon injury"/>
    <property type="evidence" value="ECO:0007669"/>
    <property type="project" value="InterPro"/>
</dbReference>
<evidence type="ECO:0000256" key="6">
    <source>
        <dbReference type="ARBA" id="ARBA00022859"/>
    </source>
</evidence>
<dbReference type="InterPro" id="IPR039184">
    <property type="entry name" value="SARM1"/>
</dbReference>
<dbReference type="CDD" id="cd09502">
    <property type="entry name" value="SAM_SARM1-like_repeat2"/>
    <property type="match status" value="1"/>
</dbReference>
<keyword evidence="6" id="KW-0391">Immunity</keyword>
<reference evidence="9" key="1">
    <citation type="submission" date="2018-04" db="EMBL/GenBank/DDBJ databases">
        <title>Transcriptome of Schizaphis graminum biotype I.</title>
        <authorList>
            <person name="Scully E.D."/>
            <person name="Geib S.M."/>
            <person name="Palmer N.A."/>
            <person name="Koch K."/>
            <person name="Bradshaw J."/>
            <person name="Heng-Moss T."/>
            <person name="Sarath G."/>
        </authorList>
    </citation>
    <scope>NUCLEOTIDE SEQUENCE</scope>
</reference>
<dbReference type="GO" id="GO:0030425">
    <property type="term" value="C:dendrite"/>
    <property type="evidence" value="ECO:0007669"/>
    <property type="project" value="TreeGrafter"/>
</dbReference>
<organism evidence="9">
    <name type="scientific">Schizaphis graminum</name>
    <name type="common">Green bug aphid</name>
    <dbReference type="NCBI Taxonomy" id="13262"/>
    <lineage>
        <taxon>Eukaryota</taxon>
        <taxon>Metazoa</taxon>
        <taxon>Ecdysozoa</taxon>
        <taxon>Arthropoda</taxon>
        <taxon>Hexapoda</taxon>
        <taxon>Insecta</taxon>
        <taxon>Pterygota</taxon>
        <taxon>Neoptera</taxon>
        <taxon>Paraneoptera</taxon>
        <taxon>Hemiptera</taxon>
        <taxon>Sternorrhyncha</taxon>
        <taxon>Aphidomorpha</taxon>
        <taxon>Aphidoidea</taxon>
        <taxon>Aphididae</taxon>
        <taxon>Aphidini</taxon>
        <taxon>Schizaphis</taxon>
    </lineage>
</organism>
<dbReference type="InterPro" id="IPR000225">
    <property type="entry name" value="Armadillo"/>
</dbReference>
<dbReference type="Pfam" id="PF00536">
    <property type="entry name" value="SAM_1"/>
    <property type="match status" value="1"/>
</dbReference>
<evidence type="ECO:0000256" key="3">
    <source>
        <dbReference type="ARBA" id="ARBA00022588"/>
    </source>
</evidence>
<evidence type="ECO:0000313" key="9">
    <source>
        <dbReference type="EMBL" id="MBY28362.1"/>
    </source>
</evidence>
<dbReference type="InterPro" id="IPR001660">
    <property type="entry name" value="SAM"/>
</dbReference>
<dbReference type="AlphaFoldDB" id="A0A2S2PG05"/>
<dbReference type="InterPro" id="IPR011989">
    <property type="entry name" value="ARM-like"/>
</dbReference>
<dbReference type="PANTHER" id="PTHR22998:SF1">
    <property type="entry name" value="NAD(+) HYDROLASE SARM1"/>
    <property type="match status" value="1"/>
</dbReference>
<evidence type="ECO:0000259" key="8">
    <source>
        <dbReference type="PROSITE" id="PS50105"/>
    </source>
</evidence>
<dbReference type="SMART" id="SM00454">
    <property type="entry name" value="SAM"/>
    <property type="match status" value="2"/>
</dbReference>
<feature type="domain" description="SAM" evidence="8">
    <location>
        <begin position="360"/>
        <end position="424"/>
    </location>
</feature>
<sequence>MAPGALEQTQMISSSIKSQLSLALNKNDDHGNPTSEDFVITHQNTQLGSFPLIRIHRDIKSDNYTIKRNFNDLNLMQVAMQSENVINSLLLEESLNSENSDYVIKNALNLIEQLIHTFRHQKKRTTRESKYITGLFEKLFVHSENMCMVIMECGGLEIILEECRSQDTTTLKNCARALANLSLFGGAEIHKFMINHHAHIWLFTLAFNTEDSVKYYALLTAAVLATDKDIKAAMDNCDTLNLIDPFIATHFTADFDRVDKMIGRCQGEDCRWLQRLVPVLSCDRREAHTLAAFHFCVKADSKSQFPRSKIAETFRTIGAIIPLKDLASSLNNVTSELAAKALCCIGEQVPRSLSQEVPRWTVNDVLLWAKNIGFGECAKNLAENQINGDLLLKLTEKCLKKHVGLYNGIMQKRFTRELHKLKQLADYSCKDPTNLNSFLQSIGPEFSVYTYSMLNAGVDYDSINSLTDDRLAYECGIKNSIHRSIILNSIKGEC</sequence>
<dbReference type="Pfam" id="PF07647">
    <property type="entry name" value="SAM_2"/>
    <property type="match status" value="1"/>
</dbReference>
<dbReference type="EMBL" id="GGMR01015743">
    <property type="protein sequence ID" value="MBY28362.1"/>
    <property type="molecule type" value="Transcribed_RNA"/>
</dbReference>
<dbReference type="PANTHER" id="PTHR22998">
    <property type="entry name" value="SARM1"/>
    <property type="match status" value="1"/>
</dbReference>
<keyword evidence="3" id="KW-0399">Innate immunity</keyword>